<keyword evidence="3" id="KW-0285">Flavoprotein</keyword>
<feature type="domain" description="FAD-binding PCMH-type" evidence="6">
    <location>
        <begin position="33"/>
        <end position="201"/>
    </location>
</feature>
<evidence type="ECO:0000313" key="8">
    <source>
        <dbReference type="Proteomes" id="UP000733379"/>
    </source>
</evidence>
<proteinExistence type="inferred from homology"/>
<keyword evidence="4" id="KW-0274">FAD</keyword>
<dbReference type="Gene3D" id="3.30.43.10">
    <property type="entry name" value="Uridine Diphospho-n-acetylenolpyruvylglucosamine Reductase, domain 2"/>
    <property type="match status" value="1"/>
</dbReference>
<protein>
    <submittedName>
        <fullName evidence="7">FAD-binding oxidoreductase</fullName>
    </submittedName>
</protein>
<evidence type="ECO:0000256" key="3">
    <source>
        <dbReference type="ARBA" id="ARBA00022630"/>
    </source>
</evidence>
<dbReference type="PROSITE" id="PS51387">
    <property type="entry name" value="FAD_PCMH"/>
    <property type="match status" value="1"/>
</dbReference>
<dbReference type="EMBL" id="JAHKNI010000001">
    <property type="protein sequence ID" value="MBU3060091.1"/>
    <property type="molecule type" value="Genomic_DNA"/>
</dbReference>
<dbReference type="InterPro" id="IPR050416">
    <property type="entry name" value="FAD-linked_Oxidoreductase"/>
</dbReference>
<dbReference type="InterPro" id="IPR016169">
    <property type="entry name" value="FAD-bd_PCMH_sub2"/>
</dbReference>
<dbReference type="PANTHER" id="PTHR42973">
    <property type="entry name" value="BINDING OXIDOREDUCTASE, PUTATIVE (AFU_ORTHOLOGUE AFUA_1G17690)-RELATED"/>
    <property type="match status" value="1"/>
</dbReference>
<dbReference type="Proteomes" id="UP000733379">
    <property type="component" value="Unassembled WGS sequence"/>
</dbReference>
<evidence type="ECO:0000313" key="7">
    <source>
        <dbReference type="EMBL" id="MBU3060091.1"/>
    </source>
</evidence>
<dbReference type="RefSeq" id="WP_215915005.1">
    <property type="nucleotide sequence ID" value="NZ_JAHKNI010000001.1"/>
</dbReference>
<sequence>MIEDTVRTAIEGRVWLPHDDDFDRVRQPWNLTVEQSAAAVAEPADVDDMVALVRYARKEGIALALQPNGHGASGNTDHAIVVRTNRFDEVTIDPTRRVARIGAGVAWGRVLAAAEPHGLIGLAGSSPVVSVVGYILGGGMSWFGRAHGIAANSVRAFEVVDAFGDPARVSADSDPDLFWALRGGGGDFAIVTAAELELFPAPNLYGGHVMWDASRTREVLAVYLDLVAQAPAELTVFLNRLQFSGGPGLVAIAAAYLGDAAEGRELLRGFDAIPGAVNDSRGSFAASQLGAVTSEPTDPGYGMMRSELLTDLDEHAQQVLFAGPIDPLFGIQLRQLGGALAEPGTGAHPAVTEPYAVYLQGLGPTAEAQQQVRETQRRVISDLGHRVSGRKPFTSLGAGDTPAATFEAGTLDRLGTIKRQRDPHNVFRSNFPVAQAALRAI</sequence>
<dbReference type="InterPro" id="IPR016166">
    <property type="entry name" value="FAD-bd_PCMH"/>
</dbReference>
<name>A0ABS6ARD7_9NOCA</name>
<accession>A0ABS6ARD7</accession>
<gene>
    <name evidence="7" type="ORF">KO481_00925</name>
</gene>
<comment type="cofactor">
    <cofactor evidence="1">
        <name>FAD</name>
        <dbReference type="ChEBI" id="CHEBI:57692"/>
    </cofactor>
</comment>
<dbReference type="Gene3D" id="3.40.462.20">
    <property type="match status" value="1"/>
</dbReference>
<comment type="similarity">
    <text evidence="2">Belongs to the oxygen-dependent FAD-linked oxidoreductase family.</text>
</comment>
<dbReference type="InterPro" id="IPR016167">
    <property type="entry name" value="FAD-bd_PCMH_sub1"/>
</dbReference>
<dbReference type="Pfam" id="PF01565">
    <property type="entry name" value="FAD_binding_4"/>
    <property type="match status" value="1"/>
</dbReference>
<keyword evidence="8" id="KW-1185">Reference proteome</keyword>
<organism evidence="7 8">
    <name type="scientific">Nocardia albiluteola</name>
    <dbReference type="NCBI Taxonomy" id="2842303"/>
    <lineage>
        <taxon>Bacteria</taxon>
        <taxon>Bacillati</taxon>
        <taxon>Actinomycetota</taxon>
        <taxon>Actinomycetes</taxon>
        <taxon>Mycobacteriales</taxon>
        <taxon>Nocardiaceae</taxon>
        <taxon>Nocardia</taxon>
    </lineage>
</organism>
<reference evidence="7 8" key="1">
    <citation type="submission" date="2021-06" db="EMBL/GenBank/DDBJ databases">
        <title>Actinomycetes sequencing.</title>
        <authorList>
            <person name="Shan Q."/>
        </authorList>
    </citation>
    <scope>NUCLEOTIDE SEQUENCE [LARGE SCALE GENOMIC DNA]</scope>
    <source>
        <strain evidence="7 8">NEAU-G5</strain>
    </source>
</reference>
<dbReference type="Gene3D" id="3.30.465.10">
    <property type="match status" value="1"/>
</dbReference>
<evidence type="ECO:0000256" key="1">
    <source>
        <dbReference type="ARBA" id="ARBA00001974"/>
    </source>
</evidence>
<dbReference type="InterPro" id="IPR006094">
    <property type="entry name" value="Oxid_FAD_bind_N"/>
</dbReference>
<evidence type="ECO:0000256" key="2">
    <source>
        <dbReference type="ARBA" id="ARBA00005466"/>
    </source>
</evidence>
<dbReference type="InterPro" id="IPR036318">
    <property type="entry name" value="FAD-bd_PCMH-like_sf"/>
</dbReference>
<evidence type="ECO:0000259" key="6">
    <source>
        <dbReference type="PROSITE" id="PS51387"/>
    </source>
</evidence>
<dbReference type="PANTHER" id="PTHR42973:SF39">
    <property type="entry name" value="FAD-BINDING PCMH-TYPE DOMAIN-CONTAINING PROTEIN"/>
    <property type="match status" value="1"/>
</dbReference>
<keyword evidence="5" id="KW-0560">Oxidoreductase</keyword>
<comment type="caution">
    <text evidence="7">The sequence shown here is derived from an EMBL/GenBank/DDBJ whole genome shotgun (WGS) entry which is preliminary data.</text>
</comment>
<dbReference type="SUPFAM" id="SSF56176">
    <property type="entry name" value="FAD-binding/transporter-associated domain-like"/>
    <property type="match status" value="1"/>
</dbReference>
<evidence type="ECO:0000256" key="4">
    <source>
        <dbReference type="ARBA" id="ARBA00022827"/>
    </source>
</evidence>
<evidence type="ECO:0000256" key="5">
    <source>
        <dbReference type="ARBA" id="ARBA00023002"/>
    </source>
</evidence>